<evidence type="ECO:0000313" key="4">
    <source>
        <dbReference type="Proteomes" id="UP000184066"/>
    </source>
</evidence>
<evidence type="ECO:0000256" key="2">
    <source>
        <dbReference type="SAM" id="SignalP"/>
    </source>
</evidence>
<name>A0A1M7T9F4_9RHOB</name>
<dbReference type="RefSeq" id="WP_072747429.1">
    <property type="nucleotide sequence ID" value="NZ_FOHL01000005.1"/>
</dbReference>
<organism evidence="3 4">
    <name type="scientific">Oceanicella actignis</name>
    <dbReference type="NCBI Taxonomy" id="1189325"/>
    <lineage>
        <taxon>Bacteria</taxon>
        <taxon>Pseudomonadati</taxon>
        <taxon>Pseudomonadota</taxon>
        <taxon>Alphaproteobacteria</taxon>
        <taxon>Rhodobacterales</taxon>
        <taxon>Paracoccaceae</taxon>
        <taxon>Oceanicella</taxon>
    </lineage>
</organism>
<keyword evidence="3" id="KW-0449">Lipoprotein</keyword>
<keyword evidence="4" id="KW-1185">Reference proteome</keyword>
<dbReference type="Gene3D" id="2.50.20.10">
    <property type="entry name" value="Lipoprotein localisation LolA/LolB/LppX"/>
    <property type="match status" value="1"/>
</dbReference>
<accession>A0A1M7T9F4</accession>
<dbReference type="PANTHER" id="PTHR35869">
    <property type="entry name" value="OUTER-MEMBRANE LIPOPROTEIN CARRIER PROTEIN"/>
    <property type="match status" value="1"/>
</dbReference>
<dbReference type="InterPro" id="IPR029046">
    <property type="entry name" value="LolA/LolB/LppX"/>
</dbReference>
<dbReference type="PANTHER" id="PTHR35869:SF1">
    <property type="entry name" value="OUTER-MEMBRANE LIPOPROTEIN CARRIER PROTEIN"/>
    <property type="match status" value="1"/>
</dbReference>
<sequence>MKRIPRFALAAALAVAGALLAPAQPRAQDARDLARISAYLNAMRTAEGAFVQIAPNGETSDGRFYLSRPGKIRFEYTPPNPTLVVADGTWVVVFDLRDCSQQTLPLSQTPLDILLRDRVDLRKEGAVQSIERRAGQMRVTAVDPDAPDQGALTLIFTEQPLELRQWVVTDAQGQSTTVALSEVRTNVEIGIEKFLPKRVELDICAPRRARGELR</sequence>
<dbReference type="Pfam" id="PF03548">
    <property type="entry name" value="LolA"/>
    <property type="match status" value="1"/>
</dbReference>
<evidence type="ECO:0000256" key="1">
    <source>
        <dbReference type="ARBA" id="ARBA00022729"/>
    </source>
</evidence>
<feature type="signal peptide" evidence="2">
    <location>
        <begin position="1"/>
        <end position="23"/>
    </location>
</feature>
<dbReference type="Proteomes" id="UP000184066">
    <property type="component" value="Unassembled WGS sequence"/>
</dbReference>
<dbReference type="CDD" id="cd16325">
    <property type="entry name" value="LolA"/>
    <property type="match status" value="1"/>
</dbReference>
<dbReference type="EMBL" id="FRDL01000005">
    <property type="protein sequence ID" value="SHN67321.1"/>
    <property type="molecule type" value="Genomic_DNA"/>
</dbReference>
<gene>
    <name evidence="3" type="ORF">SAMN05216200_10597</name>
</gene>
<feature type="chain" id="PRO_5009929399" evidence="2">
    <location>
        <begin position="24"/>
        <end position="214"/>
    </location>
</feature>
<dbReference type="STRING" id="1189325.SAMN04488119_10598"/>
<keyword evidence="1 2" id="KW-0732">Signal</keyword>
<dbReference type="SUPFAM" id="SSF89392">
    <property type="entry name" value="Prokaryotic lipoproteins and lipoprotein localization factors"/>
    <property type="match status" value="1"/>
</dbReference>
<dbReference type="AlphaFoldDB" id="A0A1M7T9F4"/>
<reference evidence="3 4" key="1">
    <citation type="submission" date="2016-12" db="EMBL/GenBank/DDBJ databases">
        <authorList>
            <person name="Song W.-J."/>
            <person name="Kurnit D.M."/>
        </authorList>
    </citation>
    <scope>NUCLEOTIDE SEQUENCE [LARGE SCALE GENOMIC DNA]</scope>
    <source>
        <strain evidence="3 4">CGMCC 1.10808</strain>
    </source>
</reference>
<proteinExistence type="predicted"/>
<protein>
    <submittedName>
        <fullName evidence="3">Outer membrane lipoprotein-sorting protein</fullName>
    </submittedName>
</protein>
<dbReference type="InterPro" id="IPR004564">
    <property type="entry name" value="OM_lipoprot_carrier_LolA-like"/>
</dbReference>
<evidence type="ECO:0000313" key="3">
    <source>
        <dbReference type="EMBL" id="SHN67321.1"/>
    </source>
</evidence>